<dbReference type="RefSeq" id="WP_093093102.1">
    <property type="nucleotide sequence ID" value="NZ_FOTQ01000002.1"/>
</dbReference>
<keyword evidence="1" id="KW-0472">Membrane</keyword>
<keyword evidence="1" id="KW-1133">Transmembrane helix</keyword>
<accession>A0A1I4LUF6</accession>
<dbReference type="STRING" id="254406.SAMN04488042_102236"/>
<gene>
    <name evidence="2" type="ORF">SAMN04488042_102236</name>
</gene>
<dbReference type="OrthoDB" id="7869914at2"/>
<dbReference type="AlphaFoldDB" id="A0A1I4LUF6"/>
<protein>
    <recommendedName>
        <fullName evidence="4">UDP-N-acetylmuramate--alanine ligase</fullName>
    </recommendedName>
</protein>
<dbReference type="InterPro" id="IPR018919">
    <property type="entry name" value="DUF2484"/>
</dbReference>
<dbReference type="EMBL" id="FOTQ01000002">
    <property type="protein sequence ID" value="SFL94531.1"/>
    <property type="molecule type" value="Genomic_DNA"/>
</dbReference>
<feature type="transmembrane region" description="Helical" evidence="1">
    <location>
        <begin position="31"/>
        <end position="64"/>
    </location>
</feature>
<reference evidence="2 3" key="1">
    <citation type="submission" date="2016-10" db="EMBL/GenBank/DDBJ databases">
        <authorList>
            <person name="de Groot N.N."/>
        </authorList>
    </citation>
    <scope>NUCLEOTIDE SEQUENCE [LARGE SCALE GENOMIC DNA]</scope>
    <source>
        <strain evidence="2 3">DSM 15283</strain>
    </source>
</reference>
<dbReference type="Pfam" id="PF10658">
    <property type="entry name" value="DUF2484"/>
    <property type="match status" value="1"/>
</dbReference>
<evidence type="ECO:0000256" key="1">
    <source>
        <dbReference type="SAM" id="Phobius"/>
    </source>
</evidence>
<organism evidence="2 3">
    <name type="scientific">Shimia aestuarii</name>
    <dbReference type="NCBI Taxonomy" id="254406"/>
    <lineage>
        <taxon>Bacteria</taxon>
        <taxon>Pseudomonadati</taxon>
        <taxon>Pseudomonadota</taxon>
        <taxon>Alphaproteobacteria</taxon>
        <taxon>Rhodobacterales</taxon>
        <taxon>Roseobacteraceae</taxon>
    </lineage>
</organism>
<evidence type="ECO:0000313" key="2">
    <source>
        <dbReference type="EMBL" id="SFL94531.1"/>
    </source>
</evidence>
<keyword evidence="1" id="KW-0812">Transmembrane</keyword>
<proteinExistence type="predicted"/>
<evidence type="ECO:0000313" key="3">
    <source>
        <dbReference type="Proteomes" id="UP000199144"/>
    </source>
</evidence>
<name>A0A1I4LUF6_9RHOB</name>
<keyword evidence="3" id="KW-1185">Reference proteome</keyword>
<sequence>MSFALILACLWVLAAAIVAMLPMRHQYLPGVALLIAAPILIGVIWVQHGAWLGGVALFGFLSMFRRPLRYFYRRARGVPEAEARR</sequence>
<dbReference type="Proteomes" id="UP000199144">
    <property type="component" value="Unassembled WGS sequence"/>
</dbReference>
<evidence type="ECO:0008006" key="4">
    <source>
        <dbReference type="Google" id="ProtNLM"/>
    </source>
</evidence>